<dbReference type="Proteomes" id="UP000069632">
    <property type="component" value="Unassembled WGS sequence"/>
</dbReference>
<proteinExistence type="predicted"/>
<evidence type="ECO:0000313" key="1">
    <source>
        <dbReference type="EMBL" id="CZE46326.1"/>
    </source>
</evidence>
<protein>
    <submittedName>
        <fullName evidence="1">Uncharacterized protein</fullName>
    </submittedName>
</protein>
<evidence type="ECO:0000313" key="2">
    <source>
        <dbReference type="Proteomes" id="UP000069632"/>
    </source>
</evidence>
<accession>A0A128EBF5</accession>
<dbReference type="AlphaFoldDB" id="A0A128EBF5"/>
<sequence length="36" mass="4385">MIKSLFLLATWVFLLFLSYKFVKLNITHIENQEKKK</sequence>
<gene>
    <name evidence="1" type="ORF">ERS672216_00308</name>
</gene>
<organism evidence="1 2">
    <name type="scientific">Campylobacter geochelonis</name>
    <dbReference type="NCBI Taxonomy" id="1780362"/>
    <lineage>
        <taxon>Bacteria</taxon>
        <taxon>Pseudomonadati</taxon>
        <taxon>Campylobacterota</taxon>
        <taxon>Epsilonproteobacteria</taxon>
        <taxon>Campylobacterales</taxon>
        <taxon>Campylobacteraceae</taxon>
        <taxon>Campylobacter</taxon>
    </lineage>
</organism>
<name>A0A128EBF5_9BACT</name>
<keyword evidence="2" id="KW-1185">Reference proteome</keyword>
<reference evidence="1 2" key="1">
    <citation type="submission" date="2016-02" db="EMBL/GenBank/DDBJ databases">
        <authorList>
            <consortium name="Pathogen Informatics"/>
        </authorList>
    </citation>
    <scope>NUCLEOTIDE SEQUENCE [LARGE SCALE GENOMIC DNA]</scope>
    <source>
        <strain evidence="1 2">RC20</strain>
    </source>
</reference>
<dbReference type="EMBL" id="FIZP01000001">
    <property type="protein sequence ID" value="CZE46326.1"/>
    <property type="molecule type" value="Genomic_DNA"/>
</dbReference>